<evidence type="ECO:0000313" key="3">
    <source>
        <dbReference type="Proteomes" id="UP000006671"/>
    </source>
</evidence>
<dbReference type="Gene3D" id="2.60.120.10">
    <property type="entry name" value="Jelly Rolls"/>
    <property type="match status" value="1"/>
</dbReference>
<feature type="non-terminal residue" evidence="2">
    <location>
        <position position="1"/>
    </location>
</feature>
<dbReference type="InterPro" id="IPR041667">
    <property type="entry name" value="Cupin_8"/>
</dbReference>
<dbReference type="SUPFAM" id="SSF51197">
    <property type="entry name" value="Clavaminate synthase-like"/>
    <property type="match status" value="1"/>
</dbReference>
<name>D2VFY9_NAEGR</name>
<dbReference type="SMART" id="SM00558">
    <property type="entry name" value="JmjC"/>
    <property type="match status" value="1"/>
</dbReference>
<dbReference type="InParanoid" id="D2VFY9"/>
<reference evidence="2 3" key="1">
    <citation type="journal article" date="2010" name="Cell">
        <title>The genome of Naegleria gruberi illuminates early eukaryotic versatility.</title>
        <authorList>
            <person name="Fritz-Laylin L.K."/>
            <person name="Prochnik S.E."/>
            <person name="Ginger M.L."/>
            <person name="Dacks J.B."/>
            <person name="Carpenter M.L."/>
            <person name="Field M.C."/>
            <person name="Kuo A."/>
            <person name="Paredez A."/>
            <person name="Chapman J."/>
            <person name="Pham J."/>
            <person name="Shu S."/>
            <person name="Neupane R."/>
            <person name="Cipriano M."/>
            <person name="Mancuso J."/>
            <person name="Tu H."/>
            <person name="Salamov A."/>
            <person name="Lindquist E."/>
            <person name="Shapiro H."/>
            <person name="Lucas S."/>
            <person name="Grigoriev I.V."/>
            <person name="Cande W.Z."/>
            <person name="Fulton C."/>
            <person name="Rokhsar D.S."/>
            <person name="Dawson S.C."/>
        </authorList>
    </citation>
    <scope>NUCLEOTIDE SEQUENCE [LARGE SCALE GENOMIC DNA]</scope>
    <source>
        <strain evidence="2 3">NEG-M</strain>
    </source>
</reference>
<keyword evidence="3" id="KW-1185">Reference proteome</keyword>
<feature type="domain" description="JmjC" evidence="1">
    <location>
        <begin position="105"/>
        <end position="290"/>
    </location>
</feature>
<dbReference type="PANTHER" id="PTHR12461:SF99">
    <property type="entry name" value="BIFUNCTIONAL PEPTIDASE AND (3S)-LYSYL HYDROXYLASE JMJD7"/>
    <property type="match status" value="1"/>
</dbReference>
<dbReference type="KEGG" id="ngr:NAEGRDRAFT_2255"/>
<dbReference type="RefSeq" id="XP_002677014.1">
    <property type="nucleotide sequence ID" value="XM_002676968.1"/>
</dbReference>
<evidence type="ECO:0000259" key="1">
    <source>
        <dbReference type="PROSITE" id="PS51184"/>
    </source>
</evidence>
<dbReference type="InterPro" id="IPR003347">
    <property type="entry name" value="JmjC_dom"/>
</dbReference>
<dbReference type="OrthoDB" id="415358at2759"/>
<dbReference type="VEuPathDB" id="AmoebaDB:NAEGRDRAFT_2255"/>
<dbReference type="eggNOG" id="KOG2508">
    <property type="taxonomic scope" value="Eukaryota"/>
</dbReference>
<dbReference type="STRING" id="5762.D2VFY9"/>
<protein>
    <submittedName>
        <fullName evidence="2">Predicted protein</fullName>
    </submittedName>
</protein>
<dbReference type="InterPro" id="IPR014710">
    <property type="entry name" value="RmlC-like_jellyroll"/>
</dbReference>
<dbReference type="GeneID" id="8848149"/>
<evidence type="ECO:0000313" key="2">
    <source>
        <dbReference type="EMBL" id="EFC44270.1"/>
    </source>
</evidence>
<feature type="non-terminal residue" evidence="2">
    <location>
        <position position="290"/>
    </location>
</feature>
<gene>
    <name evidence="2" type="ORF">NAEGRDRAFT_2255</name>
</gene>
<organism evidence="3">
    <name type="scientific">Naegleria gruberi</name>
    <name type="common">Amoeba</name>
    <dbReference type="NCBI Taxonomy" id="5762"/>
    <lineage>
        <taxon>Eukaryota</taxon>
        <taxon>Discoba</taxon>
        <taxon>Heterolobosea</taxon>
        <taxon>Tetramitia</taxon>
        <taxon>Eutetramitia</taxon>
        <taxon>Vahlkampfiidae</taxon>
        <taxon>Naegleria</taxon>
    </lineage>
</organism>
<dbReference type="Proteomes" id="UP000006671">
    <property type="component" value="Unassembled WGS sequence"/>
</dbReference>
<dbReference type="AlphaFoldDB" id="D2VFY9"/>
<dbReference type="OMA" id="YWHDMEF"/>
<dbReference type="PANTHER" id="PTHR12461">
    <property type="entry name" value="HYPOXIA-INDUCIBLE FACTOR 1 ALPHA INHIBITOR-RELATED"/>
    <property type="match status" value="1"/>
</dbReference>
<dbReference type="EMBL" id="GG738869">
    <property type="protein sequence ID" value="EFC44270.1"/>
    <property type="molecule type" value="Genomic_DNA"/>
</dbReference>
<accession>D2VFY9</accession>
<sequence>LNFVHHYISANKPVIFRNALEGWPASEKWNVEYLKQVLSDKEISVACTPNGKADAVHEGKFIKPMEVKMKFNQFMQFMTNKRRFNNLPDKEEEEFNGMNSWNTIFYAQHQNSSLTKEFQELMQDVPEQLGFAVRAFNNLPDAVNLWIGDGQSTSSLHKDPYENIYCVLAGKKIFTLYPPTDVVNVPYKNYNEAHYHFEDNEWKIVDEDTQVPWIDVDPDKQTREEIIQVYPRYKHATPFKVEIGPGDALYLPSLWLHQVAQDHNEEGVVVAVNYWHDMQYGPLFNYNQLL</sequence>
<dbReference type="PROSITE" id="PS51184">
    <property type="entry name" value="JMJC"/>
    <property type="match status" value="1"/>
</dbReference>
<dbReference type="Pfam" id="PF13621">
    <property type="entry name" value="Cupin_8"/>
    <property type="match status" value="1"/>
</dbReference>
<proteinExistence type="predicted"/>